<organism evidence="1 2">
    <name type="scientific">Dactylosporangium salmoneum</name>
    <dbReference type="NCBI Taxonomy" id="53361"/>
    <lineage>
        <taxon>Bacteria</taxon>
        <taxon>Bacillati</taxon>
        <taxon>Actinomycetota</taxon>
        <taxon>Actinomycetes</taxon>
        <taxon>Micromonosporales</taxon>
        <taxon>Micromonosporaceae</taxon>
        <taxon>Dactylosporangium</taxon>
    </lineage>
</organism>
<dbReference type="Proteomes" id="UP001501444">
    <property type="component" value="Unassembled WGS sequence"/>
</dbReference>
<name>A0ABP5VDT7_9ACTN</name>
<protein>
    <submittedName>
        <fullName evidence="1">Uncharacterized protein</fullName>
    </submittedName>
</protein>
<evidence type="ECO:0000313" key="2">
    <source>
        <dbReference type="Proteomes" id="UP001501444"/>
    </source>
</evidence>
<comment type="caution">
    <text evidence="1">The sequence shown here is derived from an EMBL/GenBank/DDBJ whole genome shotgun (WGS) entry which is preliminary data.</text>
</comment>
<evidence type="ECO:0000313" key="1">
    <source>
        <dbReference type="EMBL" id="GAA2396708.1"/>
    </source>
</evidence>
<sequence length="131" mass="13326">MEGLGRVEEDARVRLTGFRAGRQVEVRATGGVVVTWLRAAVADIQALGGSAGAFVVDAGAPPAGVAALAALPPDPAAWRDVRIRGGADGLVAVRRSGASGYRRDLELLELLAEALGAVPLPPIDTAVADPP</sequence>
<keyword evidence="2" id="KW-1185">Reference proteome</keyword>
<gene>
    <name evidence="1" type="ORF">GCM10010170_112860</name>
</gene>
<dbReference type="RefSeq" id="WP_344621071.1">
    <property type="nucleotide sequence ID" value="NZ_BAAARV010000145.1"/>
</dbReference>
<reference evidence="2" key="1">
    <citation type="journal article" date="2019" name="Int. J. Syst. Evol. Microbiol.">
        <title>The Global Catalogue of Microorganisms (GCM) 10K type strain sequencing project: providing services to taxonomists for standard genome sequencing and annotation.</title>
        <authorList>
            <consortium name="The Broad Institute Genomics Platform"/>
            <consortium name="The Broad Institute Genome Sequencing Center for Infectious Disease"/>
            <person name="Wu L."/>
            <person name="Ma J."/>
        </authorList>
    </citation>
    <scope>NUCLEOTIDE SEQUENCE [LARGE SCALE GENOMIC DNA]</scope>
    <source>
        <strain evidence="2">JCM 3272</strain>
    </source>
</reference>
<proteinExistence type="predicted"/>
<dbReference type="EMBL" id="BAAARV010000145">
    <property type="protein sequence ID" value="GAA2396708.1"/>
    <property type="molecule type" value="Genomic_DNA"/>
</dbReference>
<accession>A0ABP5VDT7</accession>